<dbReference type="EMBL" id="BAAADD010000011">
    <property type="protein sequence ID" value="GAA0585341.1"/>
    <property type="molecule type" value="Genomic_DNA"/>
</dbReference>
<evidence type="ECO:0008006" key="3">
    <source>
        <dbReference type="Google" id="ProtNLM"/>
    </source>
</evidence>
<accession>A0ABN1F912</accession>
<dbReference type="Gene3D" id="3.40.50.150">
    <property type="entry name" value="Vaccinia Virus protein VP39"/>
    <property type="match status" value="1"/>
</dbReference>
<dbReference type="Pfam" id="PF13578">
    <property type="entry name" value="Methyltransf_24"/>
    <property type="match status" value="1"/>
</dbReference>
<organism evidence="1 2">
    <name type="scientific">Rhizomicrobium electricum</name>
    <dbReference type="NCBI Taxonomy" id="480070"/>
    <lineage>
        <taxon>Bacteria</taxon>
        <taxon>Pseudomonadati</taxon>
        <taxon>Pseudomonadota</taxon>
        <taxon>Alphaproteobacteria</taxon>
        <taxon>Micropepsales</taxon>
        <taxon>Micropepsaceae</taxon>
        <taxon>Rhizomicrobium</taxon>
    </lineage>
</organism>
<comment type="caution">
    <text evidence="1">The sequence shown here is derived from an EMBL/GenBank/DDBJ whole genome shotgun (WGS) entry which is preliminary data.</text>
</comment>
<sequence length="218" mass="24195">MSLAPGTLTAIKRISTSLHKAGGTSPHVLDAILRHTQGMTLNRSMETGSGATTLLLSHLSRDHTVFAMDDGNGSITNTQKNEHFRADRATFVLGPTQKTLPVHPFAGPLDFALLDGPHGYPFPDLEYYYVYPHLAPGALLVIDDIQIRSIHNLYEFLCADRMFEKVGVTLTTAFFRRTDAPVFDPLGDGWWDQGYNKKTLKRYLPGRVLGRLTTLLGR</sequence>
<dbReference type="RefSeq" id="WP_166929292.1">
    <property type="nucleotide sequence ID" value="NZ_BAAADD010000011.1"/>
</dbReference>
<dbReference type="InterPro" id="IPR029063">
    <property type="entry name" value="SAM-dependent_MTases_sf"/>
</dbReference>
<dbReference type="SUPFAM" id="SSF53335">
    <property type="entry name" value="S-adenosyl-L-methionine-dependent methyltransferases"/>
    <property type="match status" value="1"/>
</dbReference>
<gene>
    <name evidence="1" type="ORF">GCM10008942_37820</name>
</gene>
<dbReference type="Proteomes" id="UP001499951">
    <property type="component" value="Unassembled WGS sequence"/>
</dbReference>
<reference evidence="1 2" key="1">
    <citation type="journal article" date="2019" name="Int. J. Syst. Evol. Microbiol.">
        <title>The Global Catalogue of Microorganisms (GCM) 10K type strain sequencing project: providing services to taxonomists for standard genome sequencing and annotation.</title>
        <authorList>
            <consortium name="The Broad Institute Genomics Platform"/>
            <consortium name="The Broad Institute Genome Sequencing Center for Infectious Disease"/>
            <person name="Wu L."/>
            <person name="Ma J."/>
        </authorList>
    </citation>
    <scope>NUCLEOTIDE SEQUENCE [LARGE SCALE GENOMIC DNA]</scope>
    <source>
        <strain evidence="1 2">JCM 15089</strain>
    </source>
</reference>
<evidence type="ECO:0000313" key="1">
    <source>
        <dbReference type="EMBL" id="GAA0585341.1"/>
    </source>
</evidence>
<proteinExistence type="predicted"/>
<name>A0ABN1F912_9PROT</name>
<keyword evidence="2" id="KW-1185">Reference proteome</keyword>
<protein>
    <recommendedName>
        <fullName evidence="3">Class I SAM-dependent methyltransferase</fullName>
    </recommendedName>
</protein>
<evidence type="ECO:0000313" key="2">
    <source>
        <dbReference type="Proteomes" id="UP001499951"/>
    </source>
</evidence>